<evidence type="ECO:0000313" key="2">
    <source>
        <dbReference type="EMBL" id="KAJ9607577.1"/>
    </source>
</evidence>
<organism evidence="2 3">
    <name type="scientific">Cladophialophora chaetospira</name>
    <dbReference type="NCBI Taxonomy" id="386627"/>
    <lineage>
        <taxon>Eukaryota</taxon>
        <taxon>Fungi</taxon>
        <taxon>Dikarya</taxon>
        <taxon>Ascomycota</taxon>
        <taxon>Pezizomycotina</taxon>
        <taxon>Eurotiomycetes</taxon>
        <taxon>Chaetothyriomycetidae</taxon>
        <taxon>Chaetothyriales</taxon>
        <taxon>Herpotrichiellaceae</taxon>
        <taxon>Cladophialophora</taxon>
    </lineage>
</organism>
<accession>A0AA38X664</accession>
<keyword evidence="1" id="KW-1133">Transmembrane helix</keyword>
<keyword evidence="1" id="KW-0472">Membrane</keyword>
<feature type="transmembrane region" description="Helical" evidence="1">
    <location>
        <begin position="122"/>
        <end position="147"/>
    </location>
</feature>
<dbReference type="EMBL" id="JAPDRK010000011">
    <property type="protein sequence ID" value="KAJ9607577.1"/>
    <property type="molecule type" value="Genomic_DNA"/>
</dbReference>
<keyword evidence="3" id="KW-1185">Reference proteome</keyword>
<dbReference type="AlphaFoldDB" id="A0AA38X664"/>
<evidence type="ECO:0000313" key="3">
    <source>
        <dbReference type="Proteomes" id="UP001172673"/>
    </source>
</evidence>
<name>A0AA38X664_9EURO</name>
<sequence>MGSQDGPPRHLRNVPAFRDLRIGSPNSWRNSLHRRQPNSDSQADFYELLDASSTRIDRTATPRSSALNLDGQLEGNKLFGETSYAEEAADHPGISQTKVLAGSSEETITRQPCQRIAIWKELWLPLLCIHGSMLLLLGTLAVLIAVYRVRPDRGLFADPTGFTESRQKAFLLLRIPATWLTFVTGRATQVASLLAGFLMQLWTWRAAQTMVEASKMSSQDEMPTPYQLSLLIGILLGSTDRLRRYISYRCFRSQRRKAPRSSRVLLHASLMLCLCFLMATMMFSADTLVHYTTQTVQYDQVNVDTTNSLQAAGRGLSEECLSLKRANNFGYPCSINNLISDNEYLIEHNEMLFLYHNSSIFSEIRMVASDVGDVALLLPKTPGLSPYVDFRASTIGITTKCKPVTPSCNFGVWGPDDLYSGFYCSPGFWGSLGQADTANTTIPGTDFPALGFKIDSNLLLAFFTDENLTIPYNPFGWNPETGAPDPNIPLMPDDKLINEIYVAFATRFASTAILADVDLVLDAGFFKGPNPVYDSVITCSYQSLLVEYTWFNNTISDVQAVPAPNGTISEIWHGSHIASTVSGTSSTLQTILKQAAVQNSSTAFAEMWADLYSPVIMATIGGLSSSRGNLRQQTRIPQLVIKVFIPGLVFLGLCCLGYIVAGSVLAVLAVRTASRGDHRDAKTRLTLFGLVVWAVALALTSSQEPPCEPLSREQDMEEEYDRVGLLPGSNNNFYFKVIPGEKGASMTSGQKAL</sequence>
<protein>
    <submittedName>
        <fullName evidence="2">Uncharacterized protein</fullName>
    </submittedName>
</protein>
<feature type="transmembrane region" description="Helical" evidence="1">
    <location>
        <begin position="264"/>
        <end position="285"/>
    </location>
</feature>
<gene>
    <name evidence="2" type="ORF">H2200_007655</name>
</gene>
<dbReference type="Proteomes" id="UP001172673">
    <property type="component" value="Unassembled WGS sequence"/>
</dbReference>
<feature type="transmembrane region" description="Helical" evidence="1">
    <location>
        <begin position="643"/>
        <end position="673"/>
    </location>
</feature>
<keyword evidence="1" id="KW-0812">Transmembrane</keyword>
<reference evidence="2" key="1">
    <citation type="submission" date="2022-10" db="EMBL/GenBank/DDBJ databases">
        <title>Culturing micro-colonial fungi from biological soil crusts in the Mojave desert and describing Neophaeococcomyces mojavensis, and introducing the new genera and species Taxawa tesnikishii.</title>
        <authorList>
            <person name="Kurbessoian T."/>
            <person name="Stajich J.E."/>
        </authorList>
    </citation>
    <scope>NUCLEOTIDE SEQUENCE</scope>
    <source>
        <strain evidence="2">TK_41</strain>
    </source>
</reference>
<evidence type="ECO:0000256" key="1">
    <source>
        <dbReference type="SAM" id="Phobius"/>
    </source>
</evidence>
<proteinExistence type="predicted"/>
<comment type="caution">
    <text evidence="2">The sequence shown here is derived from an EMBL/GenBank/DDBJ whole genome shotgun (WGS) entry which is preliminary data.</text>
</comment>